<name>A0A859FBN7_9BACI</name>
<keyword evidence="5 7" id="KW-1133">Transmembrane helix</keyword>
<dbReference type="KEGG" id="psua:FLK61_28990"/>
<dbReference type="GO" id="GO:0005886">
    <property type="term" value="C:plasma membrane"/>
    <property type="evidence" value="ECO:0007669"/>
    <property type="project" value="UniProtKB-SubCell"/>
</dbReference>
<sequence length="210" mass="24009">MMTIILRTVLVYLVILLVFRIMGKREIGQLSVVDFVISLMIAELAAIAIENFRDPLAHHLVPLFLLVFIQMVLAYGALKSQAFRKVVDGSPSVIIKNGKIDEGEMRRQRYNFDDLLLQLRQKDICFMSDVDFAILEPSGQLSVIRKQEHPATMMLPFIMDGRIQHDHLEQLGRDESWLLAELKKRGFTDVAAISFCTLDRGDDLYIDLTD</sequence>
<evidence type="ECO:0000256" key="5">
    <source>
        <dbReference type="ARBA" id="ARBA00022989"/>
    </source>
</evidence>
<keyword evidence="4 7" id="KW-0812">Transmembrane</keyword>
<accession>A0A859FBN7</accession>
<comment type="similarity">
    <text evidence="2">Belongs to the UPF0702 family.</text>
</comment>
<dbReference type="RefSeq" id="WP_176008808.1">
    <property type="nucleotide sequence ID" value="NZ_CP041372.2"/>
</dbReference>
<evidence type="ECO:0000256" key="7">
    <source>
        <dbReference type="SAM" id="Phobius"/>
    </source>
</evidence>
<keyword evidence="3" id="KW-1003">Cell membrane</keyword>
<dbReference type="AlphaFoldDB" id="A0A859FBN7"/>
<dbReference type="InterPro" id="IPR007353">
    <property type="entry name" value="DUF421"/>
</dbReference>
<keyword evidence="6 7" id="KW-0472">Membrane</keyword>
<evidence type="ECO:0000313" key="10">
    <source>
        <dbReference type="Proteomes" id="UP000318138"/>
    </source>
</evidence>
<keyword evidence="10" id="KW-1185">Reference proteome</keyword>
<feature type="transmembrane region" description="Helical" evidence="7">
    <location>
        <begin position="6"/>
        <end position="23"/>
    </location>
</feature>
<organism evidence="9 10">
    <name type="scientific">Paenalkalicoccus suaedae</name>
    <dbReference type="NCBI Taxonomy" id="2592382"/>
    <lineage>
        <taxon>Bacteria</taxon>
        <taxon>Bacillati</taxon>
        <taxon>Bacillota</taxon>
        <taxon>Bacilli</taxon>
        <taxon>Bacillales</taxon>
        <taxon>Bacillaceae</taxon>
        <taxon>Paenalkalicoccus</taxon>
    </lineage>
</organism>
<dbReference type="PANTHER" id="PTHR34582">
    <property type="entry name" value="UPF0702 TRANSMEMBRANE PROTEIN YCAP"/>
    <property type="match status" value="1"/>
</dbReference>
<evidence type="ECO:0000256" key="1">
    <source>
        <dbReference type="ARBA" id="ARBA00004651"/>
    </source>
</evidence>
<dbReference type="PANTHER" id="PTHR34582:SF6">
    <property type="entry name" value="UPF0702 TRANSMEMBRANE PROTEIN YCAP"/>
    <property type="match status" value="1"/>
</dbReference>
<dbReference type="Gene3D" id="3.30.240.20">
    <property type="entry name" value="bsu07140 like domains"/>
    <property type="match status" value="2"/>
</dbReference>
<feature type="domain" description="YetF C-terminal" evidence="8">
    <location>
        <begin position="79"/>
        <end position="198"/>
    </location>
</feature>
<feature type="transmembrane region" description="Helical" evidence="7">
    <location>
        <begin position="30"/>
        <end position="49"/>
    </location>
</feature>
<gene>
    <name evidence="9" type="ORF">FLK61_28990</name>
</gene>
<proteinExistence type="inferred from homology"/>
<evidence type="ECO:0000256" key="3">
    <source>
        <dbReference type="ARBA" id="ARBA00022475"/>
    </source>
</evidence>
<evidence type="ECO:0000259" key="8">
    <source>
        <dbReference type="Pfam" id="PF04239"/>
    </source>
</evidence>
<dbReference type="InterPro" id="IPR023090">
    <property type="entry name" value="UPF0702_alpha/beta_dom_sf"/>
</dbReference>
<dbReference type="Proteomes" id="UP000318138">
    <property type="component" value="Chromosome"/>
</dbReference>
<comment type="subcellular location">
    <subcellularLocation>
        <location evidence="1">Cell membrane</location>
        <topology evidence="1">Multi-pass membrane protein</topology>
    </subcellularLocation>
</comment>
<evidence type="ECO:0000256" key="6">
    <source>
        <dbReference type="ARBA" id="ARBA00023136"/>
    </source>
</evidence>
<reference evidence="10" key="1">
    <citation type="submission" date="2019-07" db="EMBL/GenBank/DDBJ databases">
        <title>Bacillus alkalisoli sp. nov. isolated from saline soil.</title>
        <authorList>
            <person name="Sun J.-Q."/>
            <person name="Xu L."/>
        </authorList>
    </citation>
    <scope>NUCLEOTIDE SEQUENCE [LARGE SCALE GENOMIC DNA]</scope>
    <source>
        <strain evidence="10">M4U3P1</strain>
    </source>
</reference>
<dbReference type="Pfam" id="PF04239">
    <property type="entry name" value="DUF421"/>
    <property type="match status" value="1"/>
</dbReference>
<evidence type="ECO:0000256" key="2">
    <source>
        <dbReference type="ARBA" id="ARBA00006448"/>
    </source>
</evidence>
<evidence type="ECO:0000256" key="4">
    <source>
        <dbReference type="ARBA" id="ARBA00022692"/>
    </source>
</evidence>
<protein>
    <submittedName>
        <fullName evidence="9">DUF421 domain-containing protein</fullName>
    </submittedName>
</protein>
<dbReference type="EMBL" id="CP041372">
    <property type="protein sequence ID" value="QKS70773.1"/>
    <property type="molecule type" value="Genomic_DNA"/>
</dbReference>
<feature type="transmembrane region" description="Helical" evidence="7">
    <location>
        <begin position="61"/>
        <end position="78"/>
    </location>
</feature>
<evidence type="ECO:0000313" key="9">
    <source>
        <dbReference type="EMBL" id="QKS70773.1"/>
    </source>
</evidence>